<dbReference type="InterPro" id="IPR002213">
    <property type="entry name" value="UDP_glucos_trans"/>
</dbReference>
<dbReference type="PROSITE" id="PS00375">
    <property type="entry name" value="UDPGT"/>
    <property type="match status" value="1"/>
</dbReference>
<name>A0A9R0V7J8_TRITD</name>
<dbReference type="Gene3D" id="3.40.50.2000">
    <property type="entry name" value="Glycogen Phosphorylase B"/>
    <property type="match status" value="2"/>
</dbReference>
<comment type="similarity">
    <text evidence="1 3">Belongs to the UDP-glycosyltransferase family.</text>
</comment>
<sequence length="229" mass="24584">MDAGRIISWLDARPPGSVLYVSFGSIARLLPPQVVELAAGLEASERPFVWVAKEGDDLDAGFDTLVQGRGLVIRGWAPQMTILSHPAVGGFLTHCGWNSTLESLSNGVPLLTWPHFADQFLNEKLVLDVLGAGVRVGVKVPSTHVFLDPETPSVQVWADDVVRTVAKLMDDGAEVRAKAMELAAKAREAMSKGGSSDNDLAGMIQHLTELASNEEKDQPVSNTSIVTFL</sequence>
<protein>
    <recommendedName>
        <fullName evidence="6">Glycosyltransferase</fullName>
    </recommendedName>
</protein>
<evidence type="ECO:0000256" key="1">
    <source>
        <dbReference type="ARBA" id="ARBA00009995"/>
    </source>
</evidence>
<dbReference type="Gramene" id="TRITD1Bv1G061050.2">
    <property type="protein sequence ID" value="TRITD1Bv1G061050.2"/>
    <property type="gene ID" value="TRITD1Bv1G061050"/>
</dbReference>
<dbReference type="EMBL" id="LT934112">
    <property type="protein sequence ID" value="VAH15136.1"/>
    <property type="molecule type" value="Genomic_DNA"/>
</dbReference>
<accession>A0A9R0V7J8</accession>
<evidence type="ECO:0000256" key="2">
    <source>
        <dbReference type="ARBA" id="ARBA00022679"/>
    </source>
</evidence>
<keyword evidence="5" id="KW-1185">Reference proteome</keyword>
<dbReference type="PANTHER" id="PTHR48047:SF216">
    <property type="entry name" value="GLYCOSYLTRANSFERASE"/>
    <property type="match status" value="1"/>
</dbReference>
<evidence type="ECO:0008006" key="6">
    <source>
        <dbReference type="Google" id="ProtNLM"/>
    </source>
</evidence>
<dbReference type="PANTHER" id="PTHR48047">
    <property type="entry name" value="GLYCOSYLTRANSFERASE"/>
    <property type="match status" value="1"/>
</dbReference>
<dbReference type="InterPro" id="IPR035595">
    <property type="entry name" value="UDP_glycos_trans_CS"/>
</dbReference>
<keyword evidence="2 3" id="KW-0808">Transferase</keyword>
<dbReference type="GO" id="GO:0035251">
    <property type="term" value="F:UDP-glucosyltransferase activity"/>
    <property type="evidence" value="ECO:0007669"/>
    <property type="project" value="TreeGrafter"/>
</dbReference>
<proteinExistence type="inferred from homology"/>
<organism evidence="4 5">
    <name type="scientific">Triticum turgidum subsp. durum</name>
    <name type="common">Durum wheat</name>
    <name type="synonym">Triticum durum</name>
    <dbReference type="NCBI Taxonomy" id="4567"/>
    <lineage>
        <taxon>Eukaryota</taxon>
        <taxon>Viridiplantae</taxon>
        <taxon>Streptophyta</taxon>
        <taxon>Embryophyta</taxon>
        <taxon>Tracheophyta</taxon>
        <taxon>Spermatophyta</taxon>
        <taxon>Magnoliopsida</taxon>
        <taxon>Liliopsida</taxon>
        <taxon>Poales</taxon>
        <taxon>Poaceae</taxon>
        <taxon>BOP clade</taxon>
        <taxon>Pooideae</taxon>
        <taxon>Triticodae</taxon>
        <taxon>Triticeae</taxon>
        <taxon>Triticinae</taxon>
        <taxon>Triticum</taxon>
    </lineage>
</organism>
<dbReference type="Pfam" id="PF00201">
    <property type="entry name" value="UDPGT"/>
    <property type="match status" value="1"/>
</dbReference>
<evidence type="ECO:0000313" key="4">
    <source>
        <dbReference type="EMBL" id="VAH15136.1"/>
    </source>
</evidence>
<dbReference type="FunFam" id="3.40.50.2000:FF:000063">
    <property type="entry name" value="Glycosyltransferase"/>
    <property type="match status" value="1"/>
</dbReference>
<evidence type="ECO:0000313" key="5">
    <source>
        <dbReference type="Proteomes" id="UP000324705"/>
    </source>
</evidence>
<gene>
    <name evidence="4" type="ORF">TRITD_1Bv1G061050</name>
</gene>
<dbReference type="AlphaFoldDB" id="A0A9R0V7J8"/>
<dbReference type="Proteomes" id="UP000324705">
    <property type="component" value="Chromosome 1B"/>
</dbReference>
<dbReference type="SUPFAM" id="SSF53756">
    <property type="entry name" value="UDP-Glycosyltransferase/glycogen phosphorylase"/>
    <property type="match status" value="1"/>
</dbReference>
<keyword evidence="3" id="KW-0328">Glycosyltransferase</keyword>
<dbReference type="CDD" id="cd03784">
    <property type="entry name" value="GT1_Gtf-like"/>
    <property type="match status" value="1"/>
</dbReference>
<reference evidence="4 5" key="1">
    <citation type="submission" date="2017-09" db="EMBL/GenBank/DDBJ databases">
        <authorList>
            <consortium name="International Durum Wheat Genome Sequencing Consortium (IDWGSC)"/>
            <person name="Milanesi L."/>
        </authorList>
    </citation>
    <scope>NUCLEOTIDE SEQUENCE [LARGE SCALE GENOMIC DNA]</scope>
    <source>
        <strain evidence="5">cv. Svevo</strain>
    </source>
</reference>
<evidence type="ECO:0000256" key="3">
    <source>
        <dbReference type="RuleBase" id="RU003718"/>
    </source>
</evidence>